<comment type="caution">
    <text evidence="2">The sequence shown here is derived from an EMBL/GenBank/DDBJ whole genome shotgun (WGS) entry which is preliminary data.</text>
</comment>
<feature type="region of interest" description="Disordered" evidence="1">
    <location>
        <begin position="291"/>
        <end position="316"/>
    </location>
</feature>
<name>A0A6S7KCW5_PARCT</name>
<gene>
    <name evidence="2" type="ORF">PACLA_8A067820</name>
</gene>
<feature type="compositionally biased region" description="Basic and acidic residues" evidence="1">
    <location>
        <begin position="291"/>
        <end position="308"/>
    </location>
</feature>
<dbReference type="AlphaFoldDB" id="A0A6S7KCW5"/>
<dbReference type="Gene3D" id="3.90.70.80">
    <property type="match status" value="1"/>
</dbReference>
<dbReference type="SUPFAM" id="SSF54001">
    <property type="entry name" value="Cysteine proteinases"/>
    <property type="match status" value="1"/>
</dbReference>
<organism evidence="2 3">
    <name type="scientific">Paramuricea clavata</name>
    <name type="common">Red gorgonian</name>
    <name type="synonym">Violescent sea-whip</name>
    <dbReference type="NCBI Taxonomy" id="317549"/>
    <lineage>
        <taxon>Eukaryota</taxon>
        <taxon>Metazoa</taxon>
        <taxon>Cnidaria</taxon>
        <taxon>Anthozoa</taxon>
        <taxon>Octocorallia</taxon>
        <taxon>Malacalcyonacea</taxon>
        <taxon>Plexauridae</taxon>
        <taxon>Paramuricea</taxon>
    </lineage>
</organism>
<dbReference type="PROSITE" id="PS50802">
    <property type="entry name" value="OTU"/>
    <property type="match status" value="1"/>
</dbReference>
<keyword evidence="3" id="KW-1185">Reference proteome</keyword>
<reference evidence="2" key="1">
    <citation type="submission" date="2020-04" db="EMBL/GenBank/DDBJ databases">
        <authorList>
            <person name="Alioto T."/>
            <person name="Alioto T."/>
            <person name="Gomez Garrido J."/>
        </authorList>
    </citation>
    <scope>NUCLEOTIDE SEQUENCE</scope>
    <source>
        <strain evidence="2">A484AB</strain>
    </source>
</reference>
<evidence type="ECO:0000256" key="1">
    <source>
        <dbReference type="SAM" id="MobiDB-lite"/>
    </source>
</evidence>
<feature type="non-terminal residue" evidence="2">
    <location>
        <position position="1"/>
    </location>
</feature>
<protein>
    <submittedName>
        <fullName evidence="2">Uncharacterized protein</fullName>
    </submittedName>
</protein>
<proteinExistence type="predicted"/>
<dbReference type="OrthoDB" id="5989269at2759"/>
<evidence type="ECO:0000313" key="2">
    <source>
        <dbReference type="EMBL" id="CAB4042667.1"/>
    </source>
</evidence>
<dbReference type="EMBL" id="CACRXK020030574">
    <property type="protein sequence ID" value="CAB4042667.1"/>
    <property type="molecule type" value="Genomic_DNA"/>
</dbReference>
<dbReference type="InterPro" id="IPR038765">
    <property type="entry name" value="Papain-like_cys_pep_sf"/>
</dbReference>
<dbReference type="InterPro" id="IPR003323">
    <property type="entry name" value="OTU_dom"/>
</dbReference>
<dbReference type="CDD" id="cd22744">
    <property type="entry name" value="OTU"/>
    <property type="match status" value="1"/>
</dbReference>
<evidence type="ECO:0000313" key="3">
    <source>
        <dbReference type="Proteomes" id="UP001152795"/>
    </source>
</evidence>
<sequence length="316" mass="34232">MSPDVLRKIKDSISSSLQNDCDDLDHTYIQLENENDVTLPVAFCTLSFYEIYNCLHDVGGTRLITKSNLPSSIGLGHACVGELQHVGQIKCNIPAGSYSTHNTILLGHLQAFGLEQVDINGDGNCFFTAIAFQLSNLFSSNSMTQCTNDYLASIGLTSDMCIQMLAVQLRTLVVQEWRGDAVADEYVNFLPYDIDYFAEVARFETSGVFSGPMGDLMPLAIANCLGIPLAIVTSEPSSPLISICPSRNILSTTPIFLAYSAYGPGHYGAALTSSSTTLETSSAGATIQPERQMDCEADKEQSNHEKGSDVMQSTYI</sequence>
<accession>A0A6S7KCW5</accession>
<dbReference type="Proteomes" id="UP001152795">
    <property type="component" value="Unassembled WGS sequence"/>
</dbReference>